<protein>
    <submittedName>
        <fullName evidence="1">Uncharacterized protein</fullName>
    </submittedName>
</protein>
<dbReference type="EMBL" id="MN739808">
    <property type="protein sequence ID" value="QHT27044.1"/>
    <property type="molecule type" value="Genomic_DNA"/>
</dbReference>
<sequence>MENLFSDLRNRFRTGLSGFSSNQGFIDRRIAPIDFLNTVANTNIQERARVDTNNPVADTNIQERARVDTNNPARSSAESSTETIDLHQHFLDVNRRMQELSDELTTHREELILRDDEEKIIESKMMNKHIFNEYVSFIMAEFGYNDEDAIIFVKKNYELIHQIINNEIEAKEIKNVVEQERIKKNAKFKNYLAKHELSF</sequence>
<proteinExistence type="predicted"/>
<reference evidence="1" key="1">
    <citation type="journal article" date="2020" name="Nature">
        <title>Giant virus diversity and host interactions through global metagenomics.</title>
        <authorList>
            <person name="Schulz F."/>
            <person name="Roux S."/>
            <person name="Paez-Espino D."/>
            <person name="Jungbluth S."/>
            <person name="Walsh D.A."/>
            <person name="Denef V.J."/>
            <person name="McMahon K.D."/>
            <person name="Konstantinidis K.T."/>
            <person name="Eloe-Fadrosh E.A."/>
            <person name="Kyrpides N.C."/>
            <person name="Woyke T."/>
        </authorList>
    </citation>
    <scope>NUCLEOTIDE SEQUENCE</scope>
    <source>
        <strain evidence="1">GVMAG-M-3300023179-2</strain>
    </source>
</reference>
<name>A0A6C0ED60_9ZZZZ</name>
<evidence type="ECO:0000313" key="1">
    <source>
        <dbReference type="EMBL" id="QHT27044.1"/>
    </source>
</evidence>
<dbReference type="AlphaFoldDB" id="A0A6C0ED60"/>
<organism evidence="1">
    <name type="scientific">viral metagenome</name>
    <dbReference type="NCBI Taxonomy" id="1070528"/>
    <lineage>
        <taxon>unclassified sequences</taxon>
        <taxon>metagenomes</taxon>
        <taxon>organismal metagenomes</taxon>
    </lineage>
</organism>
<accession>A0A6C0ED60</accession>